<dbReference type="GO" id="GO:0008836">
    <property type="term" value="F:diaminopimelate decarboxylase activity"/>
    <property type="evidence" value="ECO:0007669"/>
    <property type="project" value="UniProtKB-UniRule"/>
</dbReference>
<feature type="domain" description="Orn/DAP/Arg decarboxylase 2 N-terminal" evidence="15">
    <location>
        <begin position="42"/>
        <end position="295"/>
    </location>
</feature>
<organism evidence="16 17">
    <name type="scientific">Candidatus Syntrophocurvum alkaliphilum</name>
    <dbReference type="NCBI Taxonomy" id="2293317"/>
    <lineage>
        <taxon>Bacteria</taxon>
        <taxon>Bacillati</taxon>
        <taxon>Bacillota</taxon>
        <taxon>Clostridia</taxon>
        <taxon>Eubacteriales</taxon>
        <taxon>Syntrophomonadaceae</taxon>
        <taxon>Candidatus Syntrophocurvum</taxon>
    </lineage>
</organism>
<accession>A0A6I6DJI5</accession>
<comment type="similarity">
    <text evidence="9 12">Belongs to the Orn/Lys/Arg decarboxylase class-II family. LysA subfamily.</text>
</comment>
<evidence type="ECO:0000256" key="4">
    <source>
        <dbReference type="ARBA" id="ARBA00022898"/>
    </source>
</evidence>
<comment type="cofactor">
    <cofactor evidence="1 12 13 14">
        <name>pyridoxal 5'-phosphate</name>
        <dbReference type="ChEBI" id="CHEBI:597326"/>
    </cofactor>
</comment>
<keyword evidence="6 12" id="KW-0456">Lyase</keyword>
<comment type="function">
    <text evidence="12">Specifically catalyzes the decarboxylation of meso-diaminopimelate (meso-DAP) to L-lysine.</text>
</comment>
<evidence type="ECO:0000256" key="10">
    <source>
        <dbReference type="ARBA" id="ARBA00066427"/>
    </source>
</evidence>
<feature type="binding site" evidence="12">
    <location>
        <position position="247"/>
    </location>
    <ligand>
        <name>pyridoxal 5'-phosphate</name>
        <dbReference type="ChEBI" id="CHEBI:597326"/>
    </ligand>
</feature>
<name>A0A6I6DJI5_9FIRM</name>
<evidence type="ECO:0000256" key="3">
    <source>
        <dbReference type="ARBA" id="ARBA00022793"/>
    </source>
</evidence>
<dbReference type="OrthoDB" id="9802241at2"/>
<evidence type="ECO:0000256" key="7">
    <source>
        <dbReference type="ARBA" id="ARBA00050464"/>
    </source>
</evidence>
<evidence type="ECO:0000256" key="5">
    <source>
        <dbReference type="ARBA" id="ARBA00023154"/>
    </source>
</evidence>
<sequence>MRLTGTMKINDKGNLEIGGVDCTDLARDFDTPLYVLDEAGFRQNCASFKNAFAKYGDSLVIYASKTLSCLSVYAMINEEGLGLDVVSGGEIYTALKAGFPMEKIYFHGNNKSREEITFAIESNIGRIVVDNFSELDLLTKVCDDLNVKQDIMLRITPGIEAHTHEHIKTGQIDSKFGFTLTDGQAMEGVKAALNIPNVNLVGLHCHIGSQIFEMNSFKHATLLMMDFCREVKNATGYEFDELDMGGGFGIFYYHGDEPCDPEEWAEAVMVTVIEKAKEIGIKVPKVVVEPGRSIAGPAGVTLYTVGTFKEIPEVRKYVAVDGGMTDNLRPALYDANYIAMVGNKADKEPKETVSIAGKCCESGDMLIWDIDLPKLDSGDILVTFATGAYNYSMANNYNKIPKPAMVLVNNGSAELIIKRETYEDLVRNEILLDKFK</sequence>
<evidence type="ECO:0000256" key="13">
    <source>
        <dbReference type="PIRSR" id="PIRSR600183-50"/>
    </source>
</evidence>
<evidence type="ECO:0000259" key="15">
    <source>
        <dbReference type="Pfam" id="PF02784"/>
    </source>
</evidence>
<dbReference type="InterPro" id="IPR002986">
    <property type="entry name" value="DAP_deCOOHase_LysA"/>
</dbReference>
<dbReference type="GO" id="GO:0030170">
    <property type="term" value="F:pyridoxal phosphate binding"/>
    <property type="evidence" value="ECO:0007669"/>
    <property type="project" value="UniProtKB-UniRule"/>
</dbReference>
<evidence type="ECO:0000313" key="17">
    <source>
        <dbReference type="Proteomes" id="UP000426444"/>
    </source>
</evidence>
<dbReference type="InterPro" id="IPR029066">
    <property type="entry name" value="PLP-binding_barrel"/>
</dbReference>
<dbReference type="Proteomes" id="UP000426444">
    <property type="component" value="Chromosome"/>
</dbReference>
<evidence type="ECO:0000256" key="9">
    <source>
        <dbReference type="ARBA" id="ARBA00060983"/>
    </source>
</evidence>
<keyword evidence="3 12" id="KW-0210">Decarboxylase</keyword>
<dbReference type="EC" id="4.1.1.20" evidence="10 12"/>
<dbReference type="UniPathway" id="UPA00034">
    <property type="reaction ID" value="UER00027"/>
</dbReference>
<evidence type="ECO:0000256" key="6">
    <source>
        <dbReference type="ARBA" id="ARBA00023239"/>
    </source>
</evidence>
<proteinExistence type="inferred from homology"/>
<feature type="binding site" evidence="12">
    <location>
        <begin position="289"/>
        <end position="292"/>
    </location>
    <ligand>
        <name>pyridoxal 5'-phosphate</name>
        <dbReference type="ChEBI" id="CHEBI:597326"/>
    </ligand>
</feature>
<dbReference type="GO" id="GO:0009089">
    <property type="term" value="P:lysine biosynthetic process via diaminopimelate"/>
    <property type="evidence" value="ECO:0007669"/>
    <property type="project" value="UniProtKB-UniRule"/>
</dbReference>
<evidence type="ECO:0000256" key="2">
    <source>
        <dbReference type="ARBA" id="ARBA00022605"/>
    </source>
</evidence>
<evidence type="ECO:0000313" key="16">
    <source>
        <dbReference type="EMBL" id="QGT99904.1"/>
    </source>
</evidence>
<dbReference type="InterPro" id="IPR000183">
    <property type="entry name" value="Orn/DAP/Arg_de-COase"/>
</dbReference>
<dbReference type="PRINTS" id="PR01179">
    <property type="entry name" value="ODADCRBXLASE"/>
</dbReference>
<dbReference type="PANTHER" id="PTHR43727:SF2">
    <property type="entry name" value="GROUP IV DECARBOXYLASE"/>
    <property type="match status" value="1"/>
</dbReference>
<feature type="binding site" evidence="12">
    <location>
        <position position="389"/>
    </location>
    <ligand>
        <name>substrate</name>
    </ligand>
</feature>
<comment type="catalytic activity">
    <reaction evidence="7 12 14">
        <text>meso-2,6-diaminopimelate + H(+) = L-lysine + CO2</text>
        <dbReference type="Rhea" id="RHEA:15101"/>
        <dbReference type="ChEBI" id="CHEBI:15378"/>
        <dbReference type="ChEBI" id="CHEBI:16526"/>
        <dbReference type="ChEBI" id="CHEBI:32551"/>
        <dbReference type="ChEBI" id="CHEBI:57791"/>
        <dbReference type="EC" id="4.1.1.20"/>
    </reaction>
</comment>
<dbReference type="Pfam" id="PF02784">
    <property type="entry name" value="Orn_Arg_deC_N"/>
    <property type="match status" value="1"/>
</dbReference>
<keyword evidence="17" id="KW-1185">Reference proteome</keyword>
<keyword evidence="5 12" id="KW-0457">Lysine biosynthesis</keyword>
<dbReference type="FunFam" id="3.20.20.10:FF:000003">
    <property type="entry name" value="Diaminopimelate decarboxylase"/>
    <property type="match status" value="1"/>
</dbReference>
<dbReference type="EMBL" id="CP046457">
    <property type="protein sequence ID" value="QGT99904.1"/>
    <property type="molecule type" value="Genomic_DNA"/>
</dbReference>
<reference evidence="17" key="1">
    <citation type="journal article" date="2019" name="Microbiology">
        <title>Complete Genome Sequence of an Uncultured Bacterium of the Candidate Phylum Bipolaricaulota.</title>
        <authorList>
            <person name="Kadnikov V.V."/>
            <person name="Mardanov A.V."/>
            <person name="Beletsky A.V."/>
            <person name="Frank Y.A."/>
            <person name="Karnachuk O.V."/>
            <person name="Ravin N.V."/>
        </authorList>
    </citation>
    <scope>NUCLEOTIDE SEQUENCE [LARGE SCALE GENOMIC DNA]</scope>
</reference>
<dbReference type="FunFam" id="2.40.37.10:FF:000003">
    <property type="entry name" value="Diaminopimelate decarboxylase"/>
    <property type="match status" value="1"/>
</dbReference>
<evidence type="ECO:0000256" key="12">
    <source>
        <dbReference type="HAMAP-Rule" id="MF_02120"/>
    </source>
</evidence>
<dbReference type="SUPFAM" id="SSF51419">
    <property type="entry name" value="PLP-binding barrel"/>
    <property type="match status" value="1"/>
</dbReference>
<feature type="binding site" evidence="12">
    <location>
        <position position="292"/>
    </location>
    <ligand>
        <name>substrate</name>
    </ligand>
</feature>
<dbReference type="KEGG" id="salq:SYNTR_1311"/>
<dbReference type="PRINTS" id="PR01181">
    <property type="entry name" value="DAPDCRBXLASE"/>
</dbReference>
<dbReference type="Gene3D" id="2.40.37.10">
    <property type="entry name" value="Lyase, Ornithine Decarboxylase, Chain A, domain 1"/>
    <property type="match status" value="1"/>
</dbReference>
<feature type="modified residue" description="N6-(pyridoxal phosphate)lysine" evidence="12 13">
    <location>
        <position position="65"/>
    </location>
</feature>
<dbReference type="NCBIfam" id="TIGR01048">
    <property type="entry name" value="lysA"/>
    <property type="match status" value="1"/>
</dbReference>
<dbReference type="AlphaFoldDB" id="A0A6I6DJI5"/>
<keyword evidence="4 12" id="KW-0663">Pyridoxal phosphate</keyword>
<dbReference type="Gene3D" id="3.20.20.10">
    <property type="entry name" value="Alanine racemase"/>
    <property type="match status" value="1"/>
</dbReference>
<keyword evidence="2 12" id="KW-0028">Amino-acid biosynthesis</keyword>
<feature type="active site" description="Proton donor" evidence="13">
    <location>
        <position position="360"/>
    </location>
</feature>
<feature type="binding site" evidence="12">
    <location>
        <position position="329"/>
    </location>
    <ligand>
        <name>substrate</name>
    </ligand>
</feature>
<evidence type="ECO:0000256" key="8">
    <source>
        <dbReference type="ARBA" id="ARBA00060643"/>
    </source>
</evidence>
<dbReference type="HAMAP" id="MF_02120">
    <property type="entry name" value="LysA"/>
    <property type="match status" value="1"/>
</dbReference>
<evidence type="ECO:0000256" key="1">
    <source>
        <dbReference type="ARBA" id="ARBA00001933"/>
    </source>
</evidence>
<dbReference type="SUPFAM" id="SSF50621">
    <property type="entry name" value="Alanine racemase C-terminal domain-like"/>
    <property type="match status" value="1"/>
</dbReference>
<dbReference type="PANTHER" id="PTHR43727">
    <property type="entry name" value="DIAMINOPIMELATE DECARBOXYLASE"/>
    <property type="match status" value="1"/>
</dbReference>
<evidence type="ECO:0000256" key="14">
    <source>
        <dbReference type="RuleBase" id="RU003738"/>
    </source>
</evidence>
<comment type="subunit">
    <text evidence="12">Homodimer.</text>
</comment>
<feature type="binding site" evidence="12">
    <location>
        <position position="389"/>
    </location>
    <ligand>
        <name>pyridoxal 5'-phosphate</name>
        <dbReference type="ChEBI" id="CHEBI:597326"/>
    </ligand>
</feature>
<dbReference type="InterPro" id="IPR009006">
    <property type="entry name" value="Ala_racemase/Decarboxylase_C"/>
</dbReference>
<comment type="pathway">
    <text evidence="8 12 14">Amino-acid biosynthesis; L-lysine biosynthesis via DAP pathway; L-lysine from DL-2,6-diaminopimelate: step 1/1.</text>
</comment>
<dbReference type="CDD" id="cd06828">
    <property type="entry name" value="PLPDE_III_DapDC"/>
    <property type="match status" value="1"/>
</dbReference>
<protein>
    <recommendedName>
        <fullName evidence="11 12">Diaminopimelate decarboxylase</fullName>
        <shortName evidence="12">DAP decarboxylase</shortName>
        <shortName evidence="12">DAPDC</shortName>
        <ecNumber evidence="10 12">4.1.1.20</ecNumber>
    </recommendedName>
</protein>
<gene>
    <name evidence="12" type="primary">lysA</name>
    <name evidence="16" type="ORF">SYNTR_1311</name>
</gene>
<feature type="binding site" evidence="12">
    <location>
        <position position="333"/>
    </location>
    <ligand>
        <name>substrate</name>
    </ligand>
</feature>
<evidence type="ECO:0000256" key="11">
    <source>
        <dbReference type="ARBA" id="ARBA00074972"/>
    </source>
</evidence>
<dbReference type="InterPro" id="IPR022644">
    <property type="entry name" value="De-COase2_N"/>
</dbReference>
<feature type="binding site" evidence="12">
    <location>
        <position position="361"/>
    </location>
    <ligand>
        <name>substrate</name>
    </ligand>
</feature>